<keyword evidence="1" id="KW-0614">Plasmid</keyword>
<evidence type="ECO:0000313" key="1">
    <source>
        <dbReference type="EMBL" id="ADN17769.1"/>
    </source>
</evidence>
<reference evidence="2" key="1">
    <citation type="journal article" date="2011" name="MBio">
        <title>Novel metabolic attributes of the genus Cyanothece, comprising a group of unicellular nitrogen-fixing Cyanobacteria.</title>
        <authorList>
            <person name="Bandyopadhyay A."/>
            <person name="Elvitigala T."/>
            <person name="Welsh E."/>
            <person name="Stockel J."/>
            <person name="Liberton M."/>
            <person name="Min H."/>
            <person name="Sherman L.A."/>
            <person name="Pakrasi H.B."/>
        </authorList>
    </citation>
    <scope>NUCLEOTIDE SEQUENCE [LARGE SCALE GENOMIC DNA]</scope>
    <source>
        <strain evidence="2">PCC 7822</strain>
        <plasmid evidence="2">Cy782201</plasmid>
    </source>
</reference>
<name>E0ULD9_GLOV7</name>
<gene>
    <name evidence="1" type="ordered locus">Cyan7822_5915</name>
</gene>
<dbReference type="Pfam" id="PF07924">
    <property type="entry name" value="NuiA"/>
    <property type="match status" value="1"/>
</dbReference>
<dbReference type="SUPFAM" id="SSF82602">
    <property type="entry name" value="Nuclease A inhibitor (NuiA)"/>
    <property type="match status" value="1"/>
</dbReference>
<proteinExistence type="predicted"/>
<geneLocation type="plasmid" evidence="1 2">
    <name>Cy782201</name>
</geneLocation>
<sequence>MILKVVKLDALGMNLTTSNPLVTKLSKASEGLVYISESDYPYEVIHWDNPNVPLTKDLIAQKANISEGTPCSEVAFDDFFNLDAPDPDWYGEEEKQEAAKQRNLMKIMKDHLTDLKVYRFGEVEIAIYIVGKAANGEIIGLKTTAIET</sequence>
<dbReference type="EMBL" id="CP002199">
    <property type="protein sequence ID" value="ADN17769.1"/>
    <property type="molecule type" value="Genomic_DNA"/>
</dbReference>
<evidence type="ECO:0000313" key="2">
    <source>
        <dbReference type="Proteomes" id="UP000008206"/>
    </source>
</evidence>
<accession>E0ULD9</accession>
<dbReference type="InterPro" id="IPR036587">
    <property type="entry name" value="NucleaseA_inhib-like_sf"/>
</dbReference>
<dbReference type="OrthoDB" id="574253at2"/>
<dbReference type="RefSeq" id="WP_013334519.1">
    <property type="nucleotide sequence ID" value="NC_014533.1"/>
</dbReference>
<dbReference type="AlphaFoldDB" id="E0ULD9"/>
<organism evidence="1 2">
    <name type="scientific">Gloeothece verrucosa (strain PCC 7822)</name>
    <name type="common">Cyanothece sp. (strain PCC 7822)</name>
    <dbReference type="NCBI Taxonomy" id="497965"/>
    <lineage>
        <taxon>Bacteria</taxon>
        <taxon>Bacillati</taxon>
        <taxon>Cyanobacteriota</taxon>
        <taxon>Cyanophyceae</taxon>
        <taxon>Oscillatoriophycideae</taxon>
        <taxon>Chroococcales</taxon>
        <taxon>Aphanothecaceae</taxon>
        <taxon>Gloeothece</taxon>
        <taxon>Gloeothece verrucosa</taxon>
    </lineage>
</organism>
<dbReference type="InterPro" id="IPR012489">
    <property type="entry name" value="NucleaseA_inhib-like"/>
</dbReference>
<dbReference type="HOGENOM" id="CLU_145415_1_0_3"/>
<protein>
    <submittedName>
        <fullName evidence="1">Nuclease A inhibitor family protein</fullName>
    </submittedName>
</protein>
<dbReference type="Gene3D" id="3.40.1460.10">
    <property type="entry name" value="Nuclease A inhibitor-like"/>
    <property type="match status" value="1"/>
</dbReference>
<keyword evidence="2" id="KW-1185">Reference proteome</keyword>
<dbReference type="Proteomes" id="UP000008206">
    <property type="component" value="Plasmid Cy782201"/>
</dbReference>
<dbReference type="KEGG" id="cyj:Cyan7822_5915"/>